<evidence type="ECO:0000256" key="2">
    <source>
        <dbReference type="ARBA" id="ARBA00022448"/>
    </source>
</evidence>
<dbReference type="OrthoDB" id="6057322at2"/>
<dbReference type="SUPFAM" id="SSF103473">
    <property type="entry name" value="MFS general substrate transporter"/>
    <property type="match status" value="1"/>
</dbReference>
<evidence type="ECO:0000256" key="4">
    <source>
        <dbReference type="ARBA" id="ARBA00022989"/>
    </source>
</evidence>
<feature type="transmembrane region" description="Helical" evidence="6">
    <location>
        <begin position="331"/>
        <end position="358"/>
    </location>
</feature>
<keyword evidence="5 6" id="KW-0472">Membrane</keyword>
<protein>
    <submittedName>
        <fullName evidence="8">MFS transporter</fullName>
    </submittedName>
</protein>
<evidence type="ECO:0000256" key="3">
    <source>
        <dbReference type="ARBA" id="ARBA00022692"/>
    </source>
</evidence>
<keyword evidence="4 6" id="KW-1133">Transmembrane helix</keyword>
<evidence type="ECO:0000259" key="7">
    <source>
        <dbReference type="PROSITE" id="PS50850"/>
    </source>
</evidence>
<evidence type="ECO:0000256" key="1">
    <source>
        <dbReference type="ARBA" id="ARBA00004141"/>
    </source>
</evidence>
<dbReference type="InterPro" id="IPR036259">
    <property type="entry name" value="MFS_trans_sf"/>
</dbReference>
<feature type="transmembrane region" description="Helical" evidence="6">
    <location>
        <begin position="81"/>
        <end position="100"/>
    </location>
</feature>
<dbReference type="Proteomes" id="UP000289784">
    <property type="component" value="Unassembled WGS sequence"/>
</dbReference>
<feature type="transmembrane region" description="Helical" evidence="6">
    <location>
        <begin position="365"/>
        <end position="389"/>
    </location>
</feature>
<feature type="domain" description="Major facilitator superfamily (MFS) profile" evidence="7">
    <location>
        <begin position="14"/>
        <end position="428"/>
    </location>
</feature>
<dbReference type="EMBL" id="SAWZ01000001">
    <property type="protein sequence ID" value="RXR08759.1"/>
    <property type="molecule type" value="Genomic_DNA"/>
</dbReference>
<evidence type="ECO:0000256" key="6">
    <source>
        <dbReference type="SAM" id="Phobius"/>
    </source>
</evidence>
<dbReference type="InterPro" id="IPR020846">
    <property type="entry name" value="MFS_dom"/>
</dbReference>
<dbReference type="InterPro" id="IPR044770">
    <property type="entry name" value="MFS_spinster-like"/>
</dbReference>
<feature type="transmembrane region" description="Helical" evidence="6">
    <location>
        <begin position="303"/>
        <end position="325"/>
    </location>
</feature>
<dbReference type="Pfam" id="PF07690">
    <property type="entry name" value="MFS_1"/>
    <property type="match status" value="1"/>
</dbReference>
<dbReference type="AlphaFoldDB" id="A0A4Q1K054"/>
<evidence type="ECO:0000313" key="8">
    <source>
        <dbReference type="EMBL" id="RXR08759.1"/>
    </source>
</evidence>
<proteinExistence type="predicted"/>
<feature type="transmembrane region" description="Helical" evidence="6">
    <location>
        <begin position="49"/>
        <end position="69"/>
    </location>
</feature>
<organism evidence="8 9">
    <name type="scientific">Pseudoxanthomonas composti</name>
    <dbReference type="NCBI Taxonomy" id="2137479"/>
    <lineage>
        <taxon>Bacteria</taxon>
        <taxon>Pseudomonadati</taxon>
        <taxon>Pseudomonadota</taxon>
        <taxon>Gammaproteobacteria</taxon>
        <taxon>Lysobacterales</taxon>
        <taxon>Lysobacteraceae</taxon>
        <taxon>Pseudoxanthomonas</taxon>
    </lineage>
</organism>
<dbReference type="PROSITE" id="PS50850">
    <property type="entry name" value="MFS"/>
    <property type="match status" value="1"/>
</dbReference>
<feature type="transmembrane region" description="Helical" evidence="6">
    <location>
        <begin position="271"/>
        <end position="291"/>
    </location>
</feature>
<sequence>MRPGRRDHAHARIVLPALLTAYTLAFIDRQLISLLVQPIKHDLDLSDTQFGLLAGFAFALFYVGVGLLMGHASDRVNRRNLILLGMALWVSATAATAWASGFWTLALTRALVAIGEATLNPAALSMLADAFPAHQRARAVGAYSTGAFIGAGLALILGGALMHATQQTAWIELPLLGGFRPWQAAFLLAALPGLVALPLMWCVSEPGRAAQRTCAPQHASAERPDGKDRRLVLACVIGGFALLAMTSYGTMVWLPAAFIRTWGWTTAEAGLTYGLLLLSFGIAGMLAAGWITDRSTSRGHRQAALALSCTCGWLLLPGAVGLMLARSAAMAVAAAAVITLLVGMVVSLTSTTVLAIAPARSRGKLIAITMLAVNLVGLGLGPAAVAVFTDGLFADEGKVHLSIGLLIVLSAVGGTAALGVAVSRGGEQRRPLRAPS</sequence>
<comment type="caution">
    <text evidence="8">The sequence shown here is derived from an EMBL/GenBank/DDBJ whole genome shotgun (WGS) entry which is preliminary data.</text>
</comment>
<dbReference type="InterPro" id="IPR011701">
    <property type="entry name" value="MFS"/>
</dbReference>
<gene>
    <name evidence="8" type="ORF">EPA99_02800</name>
</gene>
<evidence type="ECO:0000256" key="5">
    <source>
        <dbReference type="ARBA" id="ARBA00023136"/>
    </source>
</evidence>
<feature type="transmembrane region" description="Helical" evidence="6">
    <location>
        <begin position="182"/>
        <end position="203"/>
    </location>
</feature>
<keyword evidence="9" id="KW-1185">Reference proteome</keyword>
<keyword evidence="3 6" id="KW-0812">Transmembrane</keyword>
<evidence type="ECO:0000313" key="9">
    <source>
        <dbReference type="Proteomes" id="UP000289784"/>
    </source>
</evidence>
<comment type="subcellular location">
    <subcellularLocation>
        <location evidence="1">Membrane</location>
        <topology evidence="1">Multi-pass membrane protein</topology>
    </subcellularLocation>
</comment>
<dbReference type="PANTHER" id="PTHR23505:SF79">
    <property type="entry name" value="PROTEIN SPINSTER"/>
    <property type="match status" value="1"/>
</dbReference>
<feature type="transmembrane region" description="Helical" evidence="6">
    <location>
        <begin position="140"/>
        <end position="162"/>
    </location>
</feature>
<dbReference type="Gene3D" id="1.20.1250.20">
    <property type="entry name" value="MFS general substrate transporter like domains"/>
    <property type="match status" value="2"/>
</dbReference>
<name>A0A4Q1K054_9GAMM</name>
<reference evidence="8 9" key="1">
    <citation type="submission" date="2019-01" db="EMBL/GenBank/DDBJ databases">
        <title>Pseudoxanthomonas composti sp. nov., isolated from compost.</title>
        <authorList>
            <person name="Yang G."/>
        </authorList>
    </citation>
    <scope>NUCLEOTIDE SEQUENCE [LARGE SCALE GENOMIC DNA]</scope>
    <source>
        <strain evidence="8 9">GSS15</strain>
    </source>
</reference>
<feature type="transmembrane region" description="Helical" evidence="6">
    <location>
        <begin position="231"/>
        <end position="251"/>
    </location>
</feature>
<dbReference type="PANTHER" id="PTHR23505">
    <property type="entry name" value="SPINSTER"/>
    <property type="match status" value="1"/>
</dbReference>
<dbReference type="GO" id="GO:0016020">
    <property type="term" value="C:membrane"/>
    <property type="evidence" value="ECO:0007669"/>
    <property type="project" value="UniProtKB-SubCell"/>
</dbReference>
<keyword evidence="2" id="KW-0813">Transport</keyword>
<accession>A0A4Q1K054</accession>
<dbReference type="GO" id="GO:0022857">
    <property type="term" value="F:transmembrane transporter activity"/>
    <property type="evidence" value="ECO:0007669"/>
    <property type="project" value="InterPro"/>
</dbReference>
<feature type="transmembrane region" description="Helical" evidence="6">
    <location>
        <begin position="106"/>
        <end position="128"/>
    </location>
</feature>
<feature type="transmembrane region" description="Helical" evidence="6">
    <location>
        <begin position="401"/>
        <end position="423"/>
    </location>
</feature>